<evidence type="ECO:0000313" key="1">
    <source>
        <dbReference type="EMBL" id="CDM81913.1"/>
    </source>
</evidence>
<sequence>MDYGGGGSARPVSSGMAYVAHAFFITDEDDLVGGAGQGDRVCRRAPRTWRHRRPHHGRPPRLWRPLPCIKGIFDRYQQATGTSLWTEQYENEAALEEAEDSGEKASIKEADKYCKAIIGRLLRGATCLKGGLLVITLAGGAGFMLSPNLDLTADLEKLQAMSLFLFEAKLGYYSSSKKGAGEMTPCSLIYSSETMRTPGWATGARNHSRRSSLEMNKFFAAAAEQQQHQSFREK</sequence>
<protein>
    <submittedName>
        <fullName evidence="1">Uncharacterized protein</fullName>
    </submittedName>
</protein>
<dbReference type="AlphaFoldDB" id="A0A077RQR8"/>
<dbReference type="EMBL" id="HG670306">
    <property type="protein sequence ID" value="CDM81913.1"/>
    <property type="molecule type" value="Genomic_DNA"/>
</dbReference>
<name>A0A077RQR8_WHEAT</name>
<organism evidence="1">
    <name type="scientific">Triticum aestivum</name>
    <name type="common">Wheat</name>
    <dbReference type="NCBI Taxonomy" id="4565"/>
    <lineage>
        <taxon>Eukaryota</taxon>
        <taxon>Viridiplantae</taxon>
        <taxon>Streptophyta</taxon>
        <taxon>Embryophyta</taxon>
        <taxon>Tracheophyta</taxon>
        <taxon>Spermatophyta</taxon>
        <taxon>Magnoliopsida</taxon>
        <taxon>Liliopsida</taxon>
        <taxon>Poales</taxon>
        <taxon>Poaceae</taxon>
        <taxon>BOP clade</taxon>
        <taxon>Pooideae</taxon>
        <taxon>Triticodae</taxon>
        <taxon>Triticeae</taxon>
        <taxon>Triticinae</taxon>
        <taxon>Triticum</taxon>
    </lineage>
</organism>
<proteinExistence type="predicted"/>
<gene>
    <name evidence="1" type="ORF">TRAES_3BF001600030CFD_c1</name>
</gene>
<dbReference type="ExpressionAtlas" id="A0A077RQR8">
    <property type="expression patterns" value="baseline"/>
</dbReference>
<dbReference type="HOGENOM" id="CLU_1186799_0_0_1"/>
<reference evidence="1" key="1">
    <citation type="journal article" date="2014" name="Science">
        <title>Structural and functional partitioning of bread wheat chromosome 3B.</title>
        <authorList>
            <person name="Choulet F."/>
            <person name="Alberti A."/>
            <person name="Theil S."/>
            <person name="Glover N."/>
            <person name="Barbe V."/>
            <person name="Daron J."/>
            <person name="Pingault L."/>
            <person name="Sourdille P."/>
            <person name="Couloux A."/>
            <person name="Paux E."/>
            <person name="Leroy P."/>
            <person name="Mangenot S."/>
            <person name="Guilhot N."/>
            <person name="Le Gouis J."/>
            <person name="Balfourier F."/>
            <person name="Alaux M."/>
            <person name="Jamilloux V."/>
            <person name="Poulain J."/>
            <person name="Durand C."/>
            <person name="Bellec A."/>
            <person name="Gaspin C."/>
            <person name="Safar J."/>
            <person name="Dolezel J."/>
            <person name="Rogers J."/>
            <person name="Vandepoele K."/>
            <person name="Aury J.M."/>
            <person name="Mayer K."/>
            <person name="Berges H."/>
            <person name="Quesneville H."/>
            <person name="Wincker P."/>
            <person name="Feuillet C."/>
        </authorList>
    </citation>
    <scope>NUCLEOTIDE SEQUENCE</scope>
</reference>
<accession>A0A077RQR8</accession>